<protein>
    <submittedName>
        <fullName evidence="8">Uncharacterized protein</fullName>
    </submittedName>
</protein>
<dbReference type="InterPro" id="IPR036259">
    <property type="entry name" value="MFS_trans_sf"/>
</dbReference>
<dbReference type="OrthoDB" id="9986881at2759"/>
<comment type="subcellular location">
    <subcellularLocation>
        <location evidence="1">Membrane</location>
        <topology evidence="1">Multi-pass membrane protein</topology>
    </subcellularLocation>
</comment>
<gene>
    <name evidence="8" type="ORF">NLJ89_g12085</name>
</gene>
<accession>A0A9W8MQK0</accession>
<feature type="region of interest" description="Disordered" evidence="6">
    <location>
        <begin position="1"/>
        <end position="38"/>
    </location>
</feature>
<keyword evidence="3 7" id="KW-0812">Transmembrane</keyword>
<name>A0A9W8MQK0_9AGAR</name>
<sequence>MSAHRSPSPSSVDTMVIEDSEKAPSSPRMPSRNYMGSGTAEDPYVVDWDLNDPEDPYNWPSVQRWFITAQLALSTFTVSFSSSSYTGGIEYTMADLGISYNVAILGISLYVLGFALGYVGVDLPLASDNYYH</sequence>
<dbReference type="SUPFAM" id="SSF103473">
    <property type="entry name" value="MFS general substrate transporter"/>
    <property type="match status" value="1"/>
</dbReference>
<keyword evidence="2" id="KW-0813">Transport</keyword>
<proteinExistence type="predicted"/>
<dbReference type="AlphaFoldDB" id="A0A9W8MQK0"/>
<keyword evidence="4 7" id="KW-1133">Transmembrane helix</keyword>
<evidence type="ECO:0000256" key="7">
    <source>
        <dbReference type="SAM" id="Phobius"/>
    </source>
</evidence>
<dbReference type="GO" id="GO:0005886">
    <property type="term" value="C:plasma membrane"/>
    <property type="evidence" value="ECO:0007669"/>
    <property type="project" value="TreeGrafter"/>
</dbReference>
<dbReference type="PANTHER" id="PTHR23502">
    <property type="entry name" value="MAJOR FACILITATOR SUPERFAMILY"/>
    <property type="match status" value="1"/>
</dbReference>
<evidence type="ECO:0000313" key="9">
    <source>
        <dbReference type="Proteomes" id="UP001148786"/>
    </source>
</evidence>
<feature type="compositionally biased region" description="Polar residues" evidence="6">
    <location>
        <begin position="1"/>
        <end position="13"/>
    </location>
</feature>
<dbReference type="Proteomes" id="UP001148786">
    <property type="component" value="Unassembled WGS sequence"/>
</dbReference>
<evidence type="ECO:0000256" key="2">
    <source>
        <dbReference type="ARBA" id="ARBA00022448"/>
    </source>
</evidence>
<dbReference type="EMBL" id="JANKHO010003484">
    <property type="protein sequence ID" value="KAJ3483172.1"/>
    <property type="molecule type" value="Genomic_DNA"/>
</dbReference>
<evidence type="ECO:0000256" key="4">
    <source>
        <dbReference type="ARBA" id="ARBA00022989"/>
    </source>
</evidence>
<dbReference type="GO" id="GO:0022857">
    <property type="term" value="F:transmembrane transporter activity"/>
    <property type="evidence" value="ECO:0007669"/>
    <property type="project" value="TreeGrafter"/>
</dbReference>
<feature type="transmembrane region" description="Helical" evidence="7">
    <location>
        <begin position="98"/>
        <end position="121"/>
    </location>
</feature>
<evidence type="ECO:0000256" key="6">
    <source>
        <dbReference type="SAM" id="MobiDB-lite"/>
    </source>
</evidence>
<evidence type="ECO:0000313" key="8">
    <source>
        <dbReference type="EMBL" id="KAJ3483172.1"/>
    </source>
</evidence>
<evidence type="ECO:0000256" key="1">
    <source>
        <dbReference type="ARBA" id="ARBA00004141"/>
    </source>
</evidence>
<dbReference type="PANTHER" id="PTHR23502:SF132">
    <property type="entry name" value="POLYAMINE TRANSPORTER 2-RELATED"/>
    <property type="match status" value="1"/>
</dbReference>
<keyword evidence="5 7" id="KW-0472">Membrane</keyword>
<organism evidence="8 9">
    <name type="scientific">Agrocybe chaxingu</name>
    <dbReference type="NCBI Taxonomy" id="84603"/>
    <lineage>
        <taxon>Eukaryota</taxon>
        <taxon>Fungi</taxon>
        <taxon>Dikarya</taxon>
        <taxon>Basidiomycota</taxon>
        <taxon>Agaricomycotina</taxon>
        <taxon>Agaricomycetes</taxon>
        <taxon>Agaricomycetidae</taxon>
        <taxon>Agaricales</taxon>
        <taxon>Agaricineae</taxon>
        <taxon>Strophariaceae</taxon>
        <taxon>Agrocybe</taxon>
    </lineage>
</organism>
<keyword evidence="9" id="KW-1185">Reference proteome</keyword>
<comment type="caution">
    <text evidence="8">The sequence shown here is derived from an EMBL/GenBank/DDBJ whole genome shotgun (WGS) entry which is preliminary data.</text>
</comment>
<evidence type="ECO:0000256" key="5">
    <source>
        <dbReference type="ARBA" id="ARBA00023136"/>
    </source>
</evidence>
<reference evidence="8" key="1">
    <citation type="submission" date="2022-07" db="EMBL/GenBank/DDBJ databases">
        <title>Genome Sequence of Agrocybe chaxingu.</title>
        <authorList>
            <person name="Buettner E."/>
        </authorList>
    </citation>
    <scope>NUCLEOTIDE SEQUENCE</scope>
    <source>
        <strain evidence="8">MP-N11</strain>
    </source>
</reference>
<feature type="transmembrane region" description="Helical" evidence="7">
    <location>
        <begin position="65"/>
        <end position="86"/>
    </location>
</feature>
<evidence type="ECO:0000256" key="3">
    <source>
        <dbReference type="ARBA" id="ARBA00022692"/>
    </source>
</evidence>